<feature type="compositionally biased region" description="Basic and acidic residues" evidence="4">
    <location>
        <begin position="300"/>
        <end position="311"/>
    </location>
</feature>
<dbReference type="OrthoDB" id="297604at2759"/>
<keyword evidence="5" id="KW-1133">Transmembrane helix</keyword>
<feature type="region of interest" description="Disordered" evidence="4">
    <location>
        <begin position="483"/>
        <end position="569"/>
    </location>
</feature>
<feature type="region of interest" description="Disordered" evidence="4">
    <location>
        <begin position="147"/>
        <end position="186"/>
    </location>
</feature>
<dbReference type="FunFam" id="3.100.10.10:FF:000001">
    <property type="entry name" value="60S ribosomal protein L18"/>
    <property type="match status" value="1"/>
</dbReference>
<protein>
    <submittedName>
        <fullName evidence="7">60S ribosomal protein L18-2</fullName>
    </submittedName>
</protein>
<evidence type="ECO:0000313" key="8">
    <source>
        <dbReference type="Proteomes" id="UP000186817"/>
    </source>
</evidence>
<feature type="region of interest" description="Disordered" evidence="4">
    <location>
        <begin position="1186"/>
        <end position="1218"/>
    </location>
</feature>
<dbReference type="Gene3D" id="3.100.10.10">
    <property type="match status" value="1"/>
</dbReference>
<feature type="region of interest" description="Disordered" evidence="4">
    <location>
        <begin position="257"/>
        <end position="287"/>
    </location>
</feature>
<dbReference type="InterPro" id="IPR036227">
    <property type="entry name" value="Ribosomal_uL15/eL18_sf"/>
</dbReference>
<feature type="compositionally biased region" description="Basic residues" evidence="4">
    <location>
        <begin position="351"/>
        <end position="372"/>
    </location>
</feature>
<reference evidence="7 8" key="1">
    <citation type="submission" date="2016-02" db="EMBL/GenBank/DDBJ databases">
        <title>Genome analysis of coral dinoflagellate symbionts highlights evolutionary adaptations to a symbiotic lifestyle.</title>
        <authorList>
            <person name="Aranda M."/>
            <person name="Li Y."/>
            <person name="Liew Y.J."/>
            <person name="Baumgarten S."/>
            <person name="Simakov O."/>
            <person name="Wilson M."/>
            <person name="Piel J."/>
            <person name="Ashoor H."/>
            <person name="Bougouffa S."/>
            <person name="Bajic V.B."/>
            <person name="Ryu T."/>
            <person name="Ravasi T."/>
            <person name="Bayer T."/>
            <person name="Micklem G."/>
            <person name="Kim H."/>
            <person name="Bhak J."/>
            <person name="Lajeunesse T.C."/>
            <person name="Voolstra C.R."/>
        </authorList>
    </citation>
    <scope>NUCLEOTIDE SEQUENCE [LARGE SCALE GENOMIC DNA]</scope>
    <source>
        <strain evidence="7 8">CCMP2467</strain>
    </source>
</reference>
<feature type="compositionally biased region" description="Polar residues" evidence="4">
    <location>
        <begin position="639"/>
        <end position="648"/>
    </location>
</feature>
<dbReference type="GO" id="GO:0003723">
    <property type="term" value="F:RNA binding"/>
    <property type="evidence" value="ECO:0007669"/>
    <property type="project" value="TreeGrafter"/>
</dbReference>
<dbReference type="GO" id="GO:0003735">
    <property type="term" value="F:structural constituent of ribosome"/>
    <property type="evidence" value="ECO:0007669"/>
    <property type="project" value="InterPro"/>
</dbReference>
<sequence>MGIDITAGGRQKVKKREVKSDNPYLLLLCKLYKFLARRTDSKFNKVICKRLNMSGRNRPPLSLSKLIKFMGGKEGKIAVVVGSVTDDKRVYEVPELKVCALRFTETARARILKAGGECITFDTLAMRSPLGKGTVLLRGPVKGREAERHFGKAPGVPNSKTAPYVRSKGRKFEKSRGTAAGSQCAGQRPKLVLEGKGRVAKLLAAAREEDPKPASNKPGEAAAPKKRPLATPMQALNAAKHRPRPYVGDTKVTRSMFNKTGQLKEPLEDTKSVGMASNSLAPAKRSRSLTQLEKLEVAHRQSLPIERESQRQKVLSASDDECNESQEPPDEDSEYLPSDEGSDCPTDGNVRNRRKVKARRGNPKSASRHRGVKNPQAKSKSKPRPAPSRLYIAKAILGEDQGRPPTQESASWCGQEALCDGEAFRASIRDAQAIGVKHFPVFLNSGAFCHACAQVGTEGIFLRGPLLSIPFFSSWCVTMTSRSDLERRHKSREGRDNKEKRSPDVPPPDLKKLKREPESADAEMPDFGSTQARTSVPGQGSGGSEGISGDGLNLPNSDEVTPLPEISSLNSGNMHAKPVLNLSASAMPGVNSDAACVHAPKPALHVKSDIAKPPIANPTTTFDLTIDDDDADLAEEGEQLTTKDSQASLHPPEHLPDELDAANTEKPSPLTFHGLRWHISVLNFNNKASEYQAIHMPDAIKEMWAPYSRTNFIKVRALVVTKEFLKALPGKSLDDIAQALCHTLDLSARDLTCREARDLGKEIVRLRAIAKNLPIVLSSTPGKLFTKYAVFSRVPSFFAAMEPLSAGSVAAEPISGSVQALSWLLFCREFLMSRIGMLTAACVMLPILGLILKPVFKAVRRFAVSVHVWLHRPPLWTIQLGALHLQLQEQYSSRFDKLEALLTTKLLELEERQTAGLVQMTTRQANDATEVSDSLHRAIKASSHQVSLDDGQLQRLRDLLSTEVAETQKVIKHHESILSGACKEVAEVKKMLSQHDGVFEGVNKQCKVLETLLDGVLAQGREIFQDHQGASKNILEKLTEKLVALDKLVDVIVQAVQKSANESHGGFVRLEQKMDKNHQSWWSEHGSLKSMVSAMIPMVREVRPAVCEGLPKGVSEVLRETTGVRSRVDDLPVDRAMQGLSEIIRVVHESKESLDQIWSWMSDLSRQVLEVSSLVQETETKVLDRLPKIPARKPPNQTGGASSSTQTDHPPAQQATHAVPETIRLQETIPAGPTQPIFVAAQSPVPQLIVAPPGHADPNIMLTPQQAAVIRSAFR</sequence>
<organism evidence="7 8">
    <name type="scientific">Symbiodinium microadriaticum</name>
    <name type="common">Dinoflagellate</name>
    <name type="synonym">Zooxanthella microadriatica</name>
    <dbReference type="NCBI Taxonomy" id="2951"/>
    <lineage>
        <taxon>Eukaryota</taxon>
        <taxon>Sar</taxon>
        <taxon>Alveolata</taxon>
        <taxon>Dinophyceae</taxon>
        <taxon>Suessiales</taxon>
        <taxon>Symbiodiniaceae</taxon>
        <taxon>Symbiodinium</taxon>
    </lineage>
</organism>
<evidence type="ECO:0000256" key="4">
    <source>
        <dbReference type="SAM" id="MobiDB-lite"/>
    </source>
</evidence>
<feature type="region of interest" description="Disordered" evidence="4">
    <location>
        <begin position="300"/>
        <end position="388"/>
    </location>
</feature>
<dbReference type="Proteomes" id="UP000186817">
    <property type="component" value="Unassembled WGS sequence"/>
</dbReference>
<dbReference type="Pfam" id="PF17135">
    <property type="entry name" value="Ribosomal_L18"/>
    <property type="match status" value="1"/>
</dbReference>
<feature type="compositionally biased region" description="Basic and acidic residues" evidence="4">
    <location>
        <begin position="483"/>
        <end position="518"/>
    </location>
</feature>
<dbReference type="EMBL" id="LSRX01000593">
    <property type="protein sequence ID" value="OLP93158.1"/>
    <property type="molecule type" value="Genomic_DNA"/>
</dbReference>
<feature type="transmembrane region" description="Helical" evidence="5">
    <location>
        <begin position="831"/>
        <end position="852"/>
    </location>
</feature>
<feature type="region of interest" description="Disordered" evidence="4">
    <location>
        <begin position="637"/>
        <end position="657"/>
    </location>
</feature>
<feature type="compositionally biased region" description="Acidic residues" evidence="4">
    <location>
        <begin position="318"/>
        <end position="334"/>
    </location>
</feature>
<evidence type="ECO:0000313" key="7">
    <source>
        <dbReference type="EMBL" id="OLP93158.1"/>
    </source>
</evidence>
<dbReference type="InterPro" id="IPR000039">
    <property type="entry name" value="Ribosomal_eL18"/>
</dbReference>
<accession>A0A1Q9DD98</accession>
<keyword evidence="8" id="KW-1185">Reference proteome</keyword>
<comment type="similarity">
    <text evidence="1">Belongs to the eukaryotic ribosomal protein eL18 family.</text>
</comment>
<gene>
    <name evidence="7" type="primary">RPL18B</name>
    <name evidence="7" type="ORF">AK812_SmicGene24966</name>
</gene>
<dbReference type="AlphaFoldDB" id="A0A1Q9DD98"/>
<dbReference type="PANTHER" id="PTHR10934:SF2">
    <property type="entry name" value="LARGE RIBOSOMAL SUBUNIT PROTEIN EL18"/>
    <property type="match status" value="1"/>
</dbReference>
<dbReference type="PANTHER" id="PTHR10934">
    <property type="entry name" value="60S RIBOSOMAL PROTEIN L18"/>
    <property type="match status" value="1"/>
</dbReference>
<evidence type="ECO:0000256" key="1">
    <source>
        <dbReference type="ARBA" id="ARBA00006815"/>
    </source>
</evidence>
<dbReference type="GO" id="GO:0006412">
    <property type="term" value="P:translation"/>
    <property type="evidence" value="ECO:0007669"/>
    <property type="project" value="InterPro"/>
</dbReference>
<feature type="compositionally biased region" description="Gly residues" evidence="4">
    <location>
        <begin position="539"/>
        <end position="549"/>
    </location>
</feature>
<feature type="compositionally biased region" description="Polar residues" evidence="4">
    <location>
        <begin position="1195"/>
        <end position="1216"/>
    </location>
</feature>
<keyword evidence="5" id="KW-0472">Membrane</keyword>
<feature type="domain" description="Large ribosomal subunit protein uL15/eL18" evidence="6">
    <location>
        <begin position="2"/>
        <end position="180"/>
    </location>
</feature>
<name>A0A1Q9DD98_SYMMI</name>
<dbReference type="SUPFAM" id="SSF52080">
    <property type="entry name" value="Ribosomal proteins L15p and L18e"/>
    <property type="match status" value="1"/>
</dbReference>
<comment type="caution">
    <text evidence="7">The sequence shown here is derived from an EMBL/GenBank/DDBJ whole genome shotgun (WGS) entry which is preliminary data.</text>
</comment>
<feature type="region of interest" description="Disordered" evidence="4">
    <location>
        <begin position="206"/>
        <end position="229"/>
    </location>
</feature>
<evidence type="ECO:0000256" key="5">
    <source>
        <dbReference type="SAM" id="Phobius"/>
    </source>
</evidence>
<evidence type="ECO:0000259" key="6">
    <source>
        <dbReference type="Pfam" id="PF17135"/>
    </source>
</evidence>
<proteinExistence type="inferred from homology"/>
<evidence type="ECO:0000256" key="2">
    <source>
        <dbReference type="ARBA" id="ARBA00022980"/>
    </source>
</evidence>
<dbReference type="InterPro" id="IPR021131">
    <property type="entry name" value="Ribosomal_uL15/eL18"/>
</dbReference>
<keyword evidence="2 7" id="KW-0689">Ribosomal protein</keyword>
<dbReference type="GO" id="GO:0022625">
    <property type="term" value="C:cytosolic large ribosomal subunit"/>
    <property type="evidence" value="ECO:0007669"/>
    <property type="project" value="TreeGrafter"/>
</dbReference>
<evidence type="ECO:0000256" key="3">
    <source>
        <dbReference type="ARBA" id="ARBA00023274"/>
    </source>
</evidence>
<keyword evidence="5" id="KW-0812">Transmembrane</keyword>
<keyword evidence="3" id="KW-0687">Ribonucleoprotein</keyword>